<sequence length="396" mass="42890">MDIVAVATEEQVVLPVPGLATSIIATLEQRERLSILADSEQLPVQPKRNSLILLRKPAMSNTAPRVPSTLRLVVDVGAAVCPEDYVSDDSDNDDITAAANTSATAATTTNSSMTPTRQLSIVNTLQPIPLASQMPSPILRRDNSHGPMLANLIDKPVDRSKCLPYPHTMDCYTPRPRPHSLNTLSSVSCRLSIVTLDQEYQEYSFKKNAQVSVRPSAVRGWMKMFRGKVKYSVGQVIASPSLILQGNRDISRGTAQMNYSRHQQQLKRSEVQSSQTSISIKLSRRSVLSRSDPASDSNSSRSSSSSGGGYGNRLRAYWRQPKNDKSIHDTHLLAQNSALAERPLSVIEMAVAAETAAEVELAEASASLLALRNLEMASSSCAGSVSKCLGEATTVN</sequence>
<feature type="compositionally biased region" description="Polar residues" evidence="1">
    <location>
        <begin position="271"/>
        <end position="280"/>
    </location>
</feature>
<feature type="region of interest" description="Disordered" evidence="1">
    <location>
        <begin position="263"/>
        <end position="314"/>
    </location>
</feature>
<organism evidence="2 3">
    <name type="scientific">Coemansia aciculifera</name>
    <dbReference type="NCBI Taxonomy" id="417176"/>
    <lineage>
        <taxon>Eukaryota</taxon>
        <taxon>Fungi</taxon>
        <taxon>Fungi incertae sedis</taxon>
        <taxon>Zoopagomycota</taxon>
        <taxon>Kickxellomycotina</taxon>
        <taxon>Kickxellomycetes</taxon>
        <taxon>Kickxellales</taxon>
        <taxon>Kickxellaceae</taxon>
        <taxon>Coemansia</taxon>
    </lineage>
</organism>
<protein>
    <submittedName>
        <fullName evidence="2">Uncharacterized protein</fullName>
    </submittedName>
</protein>
<gene>
    <name evidence="2" type="ORF">GGH94_000665</name>
</gene>
<dbReference type="AlphaFoldDB" id="A0A9W8IWA2"/>
<name>A0A9W8IWA2_9FUNG</name>
<evidence type="ECO:0000256" key="1">
    <source>
        <dbReference type="SAM" id="MobiDB-lite"/>
    </source>
</evidence>
<dbReference type="Proteomes" id="UP001140074">
    <property type="component" value="Unassembled WGS sequence"/>
</dbReference>
<comment type="caution">
    <text evidence="2">The sequence shown here is derived from an EMBL/GenBank/DDBJ whole genome shotgun (WGS) entry which is preliminary data.</text>
</comment>
<feature type="compositionally biased region" description="Low complexity" evidence="1">
    <location>
        <begin position="289"/>
        <end position="305"/>
    </location>
</feature>
<proteinExistence type="predicted"/>
<evidence type="ECO:0000313" key="3">
    <source>
        <dbReference type="Proteomes" id="UP001140074"/>
    </source>
</evidence>
<accession>A0A9W8IWA2</accession>
<keyword evidence="3" id="KW-1185">Reference proteome</keyword>
<dbReference type="EMBL" id="JANBUY010000013">
    <property type="protein sequence ID" value="KAJ2867698.1"/>
    <property type="molecule type" value="Genomic_DNA"/>
</dbReference>
<evidence type="ECO:0000313" key="2">
    <source>
        <dbReference type="EMBL" id="KAJ2867698.1"/>
    </source>
</evidence>
<reference evidence="2" key="1">
    <citation type="submission" date="2022-07" db="EMBL/GenBank/DDBJ databases">
        <title>Phylogenomic reconstructions and comparative analyses of Kickxellomycotina fungi.</title>
        <authorList>
            <person name="Reynolds N.K."/>
            <person name="Stajich J.E."/>
            <person name="Barry K."/>
            <person name="Grigoriev I.V."/>
            <person name="Crous P."/>
            <person name="Smith M.E."/>
        </authorList>
    </citation>
    <scope>NUCLEOTIDE SEQUENCE</scope>
    <source>
        <strain evidence="2">RSA 476</strain>
    </source>
</reference>